<sequence length="79" mass="8190">MTARLLLAVLLCVASVGAAQEAPVAPKVDCDTCQARHRGLQSLQAARAGAAVREQAVTGQPPQTRPAPTGVQSKDQTKE</sequence>
<dbReference type="AlphaFoldDB" id="A0A0A0HHS7"/>
<dbReference type="EMBL" id="AONH01000016">
    <property type="protein sequence ID" value="KGM86700.1"/>
    <property type="molecule type" value="Genomic_DNA"/>
</dbReference>
<proteinExistence type="predicted"/>
<feature type="region of interest" description="Disordered" evidence="1">
    <location>
        <begin position="51"/>
        <end position="79"/>
    </location>
</feature>
<dbReference type="HOGENOM" id="CLU_2603846_0_0_5"/>
<evidence type="ECO:0000313" key="4">
    <source>
        <dbReference type="Proteomes" id="UP000030021"/>
    </source>
</evidence>
<dbReference type="Proteomes" id="UP000030021">
    <property type="component" value="Unassembled WGS sequence"/>
</dbReference>
<keyword evidence="2" id="KW-0732">Signal</keyword>
<feature type="chain" id="PRO_5001963217" evidence="2">
    <location>
        <begin position="19"/>
        <end position="79"/>
    </location>
</feature>
<organism evidence="3 4">
    <name type="scientific">Roseovarius mucosus DSM 17069</name>
    <dbReference type="NCBI Taxonomy" id="1288298"/>
    <lineage>
        <taxon>Bacteria</taxon>
        <taxon>Pseudomonadati</taxon>
        <taxon>Pseudomonadota</taxon>
        <taxon>Alphaproteobacteria</taxon>
        <taxon>Rhodobacterales</taxon>
        <taxon>Roseobacteraceae</taxon>
        <taxon>Roseovarius</taxon>
    </lineage>
</organism>
<name>A0A0A0HHS7_9RHOB</name>
<dbReference type="PATRIC" id="fig|1288298.3.peg.3006"/>
<gene>
    <name evidence="3" type="ORF">rosmuc_02993</name>
</gene>
<comment type="caution">
    <text evidence="3">The sequence shown here is derived from an EMBL/GenBank/DDBJ whole genome shotgun (WGS) entry which is preliminary data.</text>
</comment>
<accession>A0A0A0HHS7</accession>
<dbReference type="RefSeq" id="WP_037268584.1">
    <property type="nucleotide sequence ID" value="NZ_KN293975.1"/>
</dbReference>
<reference evidence="3 4" key="1">
    <citation type="submission" date="2013-01" db="EMBL/GenBank/DDBJ databases">
        <authorList>
            <person name="Fiebig A."/>
            <person name="Goeker M."/>
            <person name="Klenk H.-P.P."/>
        </authorList>
    </citation>
    <scope>NUCLEOTIDE SEQUENCE [LARGE SCALE GENOMIC DNA]</scope>
    <source>
        <strain evidence="3 4">DSM 17069</strain>
    </source>
</reference>
<protein>
    <submittedName>
        <fullName evidence="3">Uncharacterized protein</fullName>
    </submittedName>
</protein>
<evidence type="ECO:0000256" key="2">
    <source>
        <dbReference type="SAM" id="SignalP"/>
    </source>
</evidence>
<evidence type="ECO:0000256" key="1">
    <source>
        <dbReference type="SAM" id="MobiDB-lite"/>
    </source>
</evidence>
<feature type="compositionally biased region" description="Polar residues" evidence="1">
    <location>
        <begin position="70"/>
        <end position="79"/>
    </location>
</feature>
<evidence type="ECO:0000313" key="3">
    <source>
        <dbReference type="EMBL" id="KGM86700.1"/>
    </source>
</evidence>
<feature type="signal peptide" evidence="2">
    <location>
        <begin position="1"/>
        <end position="18"/>
    </location>
</feature>